<evidence type="ECO:0000313" key="2">
    <source>
        <dbReference type="Proteomes" id="UP000007819"/>
    </source>
</evidence>
<dbReference type="AlphaFoldDB" id="A0A8R2JN16"/>
<protein>
    <submittedName>
        <fullName evidence="1">Uncharacterized protein</fullName>
    </submittedName>
</protein>
<dbReference type="Proteomes" id="UP000007819">
    <property type="component" value="Chromosome A1"/>
</dbReference>
<name>A0A8R2JN16_ACYPI</name>
<dbReference type="OrthoDB" id="10345903at2759"/>
<dbReference type="RefSeq" id="XP_029342347.1">
    <property type="nucleotide sequence ID" value="XM_029486487.1"/>
</dbReference>
<keyword evidence="2" id="KW-1185">Reference proteome</keyword>
<dbReference type="KEGG" id="api:115033629"/>
<accession>A0A8R2JN16</accession>
<dbReference type="GeneID" id="115033629"/>
<proteinExistence type="predicted"/>
<dbReference type="EnsemblMetazoa" id="XM_029486487.1">
    <property type="protein sequence ID" value="XP_029342347.1"/>
    <property type="gene ID" value="LOC115033629"/>
</dbReference>
<evidence type="ECO:0000313" key="1">
    <source>
        <dbReference type="EnsemblMetazoa" id="XP_029342347.1"/>
    </source>
</evidence>
<reference evidence="2" key="1">
    <citation type="submission" date="2010-06" db="EMBL/GenBank/DDBJ databases">
        <authorList>
            <person name="Jiang H."/>
            <person name="Abraham K."/>
            <person name="Ali S."/>
            <person name="Alsbrooks S.L."/>
            <person name="Anim B.N."/>
            <person name="Anosike U.S."/>
            <person name="Attaway T."/>
            <person name="Bandaranaike D.P."/>
            <person name="Battles P.K."/>
            <person name="Bell S.N."/>
            <person name="Bell A.V."/>
            <person name="Beltran B."/>
            <person name="Bickham C."/>
            <person name="Bustamante Y."/>
            <person name="Caleb T."/>
            <person name="Canada A."/>
            <person name="Cardenas V."/>
            <person name="Carter K."/>
            <person name="Chacko J."/>
            <person name="Chandrabose M.N."/>
            <person name="Chavez D."/>
            <person name="Chavez A."/>
            <person name="Chen L."/>
            <person name="Chu H.-S."/>
            <person name="Claassen K.J."/>
            <person name="Cockrell R."/>
            <person name="Collins M."/>
            <person name="Cooper J.A."/>
            <person name="Cree A."/>
            <person name="Curry S.M."/>
            <person name="Da Y."/>
            <person name="Dao M.D."/>
            <person name="Das B."/>
            <person name="Davila M.-L."/>
            <person name="Davy-Carroll L."/>
            <person name="Denson S."/>
            <person name="Dinh H."/>
            <person name="Ebong V.E."/>
            <person name="Edwards J.R."/>
            <person name="Egan A."/>
            <person name="El-Daye J."/>
            <person name="Escobedo L."/>
            <person name="Fernandez S."/>
            <person name="Fernando P.R."/>
            <person name="Flagg N."/>
            <person name="Forbes L.D."/>
            <person name="Fowler R.G."/>
            <person name="Fu Q."/>
            <person name="Gabisi R.A."/>
            <person name="Ganer J."/>
            <person name="Garbino Pronczuk A."/>
            <person name="Garcia R.M."/>
            <person name="Garner T."/>
            <person name="Garrett T.E."/>
            <person name="Gonzalez D.A."/>
            <person name="Hamid H."/>
            <person name="Hawkins E.S."/>
            <person name="Hirani K."/>
            <person name="Hogues M.E."/>
            <person name="Hollins B."/>
            <person name="Hsiao C.-H."/>
            <person name="Jabil R."/>
            <person name="James M.L."/>
            <person name="Jhangiani S.N."/>
            <person name="Johnson B."/>
            <person name="Johnson Q."/>
            <person name="Joshi V."/>
            <person name="Kalu J.B."/>
            <person name="Kam C."/>
            <person name="Kashfia A."/>
            <person name="Keebler J."/>
            <person name="Kisamo H."/>
            <person name="Kovar C.L."/>
            <person name="Lago L.A."/>
            <person name="Lai C.-Y."/>
            <person name="Laidlaw J."/>
            <person name="Lara F."/>
            <person name="Le T.-K."/>
            <person name="Lee S.L."/>
            <person name="Legall F.H."/>
            <person name="Lemon S.J."/>
            <person name="Lewis L.R."/>
            <person name="Li B."/>
            <person name="Liu Y."/>
            <person name="Liu Y.-S."/>
            <person name="Lopez J."/>
            <person name="Lozado R.J."/>
            <person name="Lu J."/>
            <person name="Madu R.C."/>
            <person name="Maheshwari M."/>
            <person name="Maheshwari R."/>
            <person name="Malloy K."/>
            <person name="Martinez E."/>
            <person name="Mathew T."/>
            <person name="Mercado I.C."/>
            <person name="Mercado C."/>
            <person name="Meyer B."/>
            <person name="Montgomery K."/>
            <person name="Morgan M.B."/>
            <person name="Munidasa M."/>
            <person name="Nazareth L.V."/>
            <person name="Nelson J."/>
            <person name="Ng B.M."/>
            <person name="Nguyen N.B."/>
            <person name="Nguyen P.Q."/>
            <person name="Nguyen T."/>
            <person name="Obregon M."/>
            <person name="Okwuonu G.O."/>
            <person name="Onwere C.G."/>
            <person name="Orozco G."/>
            <person name="Parra A."/>
            <person name="Patel S."/>
            <person name="Patil S."/>
            <person name="Perez A."/>
            <person name="Perez Y."/>
            <person name="Pham C."/>
            <person name="Primus E.L."/>
            <person name="Pu L.-L."/>
            <person name="Puazo M."/>
            <person name="Qin X."/>
            <person name="Quiroz J.B."/>
            <person name="Reese J."/>
            <person name="Richards S."/>
            <person name="Rives C.M."/>
            <person name="Robberts R."/>
            <person name="Ruiz S.J."/>
            <person name="Ruiz M.J."/>
            <person name="Santibanez J."/>
            <person name="Schneider B.W."/>
            <person name="Sisson I."/>
            <person name="Smith M."/>
            <person name="Sodergren E."/>
            <person name="Song X.-Z."/>
            <person name="Song B.B."/>
            <person name="Summersgill H."/>
            <person name="Thelus R."/>
            <person name="Thornton R.D."/>
            <person name="Trejos Z.Y."/>
            <person name="Usmani K."/>
            <person name="Vattathil S."/>
            <person name="Villasana D."/>
            <person name="Walker D.L."/>
            <person name="Wang S."/>
            <person name="Wang K."/>
            <person name="White C.S."/>
            <person name="Williams A.C."/>
            <person name="Williamson J."/>
            <person name="Wilson K."/>
            <person name="Woghiren I.O."/>
            <person name="Woodworth J.R."/>
            <person name="Worley K.C."/>
            <person name="Wright R.A."/>
            <person name="Wu W."/>
            <person name="Young L."/>
            <person name="Zhang L."/>
            <person name="Zhang J."/>
            <person name="Zhu Y."/>
            <person name="Muzny D.M."/>
            <person name="Weinstock G."/>
            <person name="Gibbs R.A."/>
        </authorList>
    </citation>
    <scope>NUCLEOTIDE SEQUENCE [LARGE SCALE GENOMIC DNA]</scope>
    <source>
        <strain evidence="2">LSR1</strain>
    </source>
</reference>
<sequence length="119" mass="13424">MAHAMTSCHVPRLSYWKLRCFILNILPNTIGDRTRFTTVIKKVARRYGTRAFLASPRNARNLTDVISVLLQSKRFRLIDSCTNPPAAAHVSCNKPSGSVSRRLVSEKLECKTCYPSNNN</sequence>
<organism evidence="1 2">
    <name type="scientific">Acyrthosiphon pisum</name>
    <name type="common">Pea aphid</name>
    <dbReference type="NCBI Taxonomy" id="7029"/>
    <lineage>
        <taxon>Eukaryota</taxon>
        <taxon>Metazoa</taxon>
        <taxon>Ecdysozoa</taxon>
        <taxon>Arthropoda</taxon>
        <taxon>Hexapoda</taxon>
        <taxon>Insecta</taxon>
        <taxon>Pterygota</taxon>
        <taxon>Neoptera</taxon>
        <taxon>Paraneoptera</taxon>
        <taxon>Hemiptera</taxon>
        <taxon>Sternorrhyncha</taxon>
        <taxon>Aphidomorpha</taxon>
        <taxon>Aphidoidea</taxon>
        <taxon>Aphididae</taxon>
        <taxon>Macrosiphini</taxon>
        <taxon>Acyrthosiphon</taxon>
    </lineage>
</organism>
<reference evidence="1" key="2">
    <citation type="submission" date="2022-06" db="UniProtKB">
        <authorList>
            <consortium name="EnsemblMetazoa"/>
        </authorList>
    </citation>
    <scope>IDENTIFICATION</scope>
</reference>